<comment type="caution">
    <text evidence="2">The sequence shown here is derived from an EMBL/GenBank/DDBJ whole genome shotgun (WGS) entry which is preliminary data.</text>
</comment>
<protein>
    <submittedName>
        <fullName evidence="2">Uncharacterized protein</fullName>
    </submittedName>
</protein>
<keyword evidence="3" id="KW-1185">Reference proteome</keyword>
<evidence type="ECO:0000313" key="2">
    <source>
        <dbReference type="EMBL" id="TNN64436.1"/>
    </source>
</evidence>
<dbReference type="Proteomes" id="UP000314294">
    <property type="component" value="Unassembled WGS sequence"/>
</dbReference>
<dbReference type="AlphaFoldDB" id="A0A4Z2HFE7"/>
<reference evidence="2 3" key="1">
    <citation type="submission" date="2019-03" db="EMBL/GenBank/DDBJ databases">
        <title>First draft genome of Liparis tanakae, snailfish: a comprehensive survey of snailfish specific genes.</title>
        <authorList>
            <person name="Kim W."/>
            <person name="Song I."/>
            <person name="Jeong J.-H."/>
            <person name="Kim D."/>
            <person name="Kim S."/>
            <person name="Ryu S."/>
            <person name="Song J.Y."/>
            <person name="Lee S.K."/>
        </authorList>
    </citation>
    <scope>NUCLEOTIDE SEQUENCE [LARGE SCALE GENOMIC DNA]</scope>
    <source>
        <tissue evidence="2">Muscle</tissue>
    </source>
</reference>
<proteinExistence type="predicted"/>
<accession>A0A4Z2HFE7</accession>
<gene>
    <name evidence="2" type="ORF">EYF80_025386</name>
</gene>
<feature type="compositionally biased region" description="Polar residues" evidence="1">
    <location>
        <begin position="106"/>
        <end position="130"/>
    </location>
</feature>
<sequence>MSLSVFMTYCALGQKVATQRMPIMVLRDGIRVPAQQKNGEDVDVPEGALIPPGLPDGLPRIKLLVCGADEDDQEGSGTFALLRLVDDEFKGVWVKGAGVDVGEGCSSPSIPKTPLSESYYPTHSFSPMGE</sequence>
<evidence type="ECO:0000313" key="3">
    <source>
        <dbReference type="Proteomes" id="UP000314294"/>
    </source>
</evidence>
<dbReference type="EMBL" id="SRLO01000253">
    <property type="protein sequence ID" value="TNN64436.1"/>
    <property type="molecule type" value="Genomic_DNA"/>
</dbReference>
<organism evidence="2 3">
    <name type="scientific">Liparis tanakae</name>
    <name type="common">Tanaka's snailfish</name>
    <dbReference type="NCBI Taxonomy" id="230148"/>
    <lineage>
        <taxon>Eukaryota</taxon>
        <taxon>Metazoa</taxon>
        <taxon>Chordata</taxon>
        <taxon>Craniata</taxon>
        <taxon>Vertebrata</taxon>
        <taxon>Euteleostomi</taxon>
        <taxon>Actinopterygii</taxon>
        <taxon>Neopterygii</taxon>
        <taxon>Teleostei</taxon>
        <taxon>Neoteleostei</taxon>
        <taxon>Acanthomorphata</taxon>
        <taxon>Eupercaria</taxon>
        <taxon>Perciformes</taxon>
        <taxon>Cottioidei</taxon>
        <taxon>Cottales</taxon>
        <taxon>Liparidae</taxon>
        <taxon>Liparis</taxon>
    </lineage>
</organism>
<evidence type="ECO:0000256" key="1">
    <source>
        <dbReference type="SAM" id="MobiDB-lite"/>
    </source>
</evidence>
<feature type="region of interest" description="Disordered" evidence="1">
    <location>
        <begin position="104"/>
        <end position="130"/>
    </location>
</feature>
<name>A0A4Z2HFE7_9TELE</name>